<evidence type="ECO:0000256" key="2">
    <source>
        <dbReference type="SAM" id="MobiDB-lite"/>
    </source>
</evidence>
<evidence type="ECO:0000313" key="4">
    <source>
        <dbReference type="Proteomes" id="UP000001449"/>
    </source>
</evidence>
<keyword evidence="1" id="KW-0175">Coiled coil</keyword>
<evidence type="ECO:0000313" key="3">
    <source>
        <dbReference type="EMBL" id="EED91513.1"/>
    </source>
</evidence>
<name>B8C5I5_THAPS</name>
<sequence>MWALGSLAQKAKEAVAQVEKELNESVGVKEDDGGGDKSAGIKENKEGATSTDAPSASSENNSDGDGYLNVEDDEEILFAKQDDEDGNACDDSERWDKCDDANEQKDGTAPDKIDVSTLSEAVSKIKLLEQEVSSLKEELSSARERSNSYKNRNLELEQQLRELTEENLPK</sequence>
<dbReference type="HOGENOM" id="CLU_1573815_0_0_1"/>
<feature type="compositionally biased region" description="Polar residues" evidence="2">
    <location>
        <begin position="47"/>
        <end position="63"/>
    </location>
</feature>
<feature type="compositionally biased region" description="Basic and acidic residues" evidence="2">
    <location>
        <begin position="91"/>
        <end position="113"/>
    </location>
</feature>
<keyword evidence="4" id="KW-1185">Reference proteome</keyword>
<dbReference type="InParanoid" id="B8C5I5"/>
<dbReference type="RefSeq" id="XP_002291406.1">
    <property type="nucleotide sequence ID" value="XM_002291370.1"/>
</dbReference>
<dbReference type="EMBL" id="CM000643">
    <property type="protein sequence ID" value="EED91513.1"/>
    <property type="molecule type" value="Genomic_DNA"/>
</dbReference>
<evidence type="ECO:0000256" key="1">
    <source>
        <dbReference type="SAM" id="Coils"/>
    </source>
</evidence>
<reference evidence="3 4" key="2">
    <citation type="journal article" date="2008" name="Nature">
        <title>The Phaeodactylum genome reveals the evolutionary history of diatom genomes.</title>
        <authorList>
            <person name="Bowler C."/>
            <person name="Allen A.E."/>
            <person name="Badger J.H."/>
            <person name="Grimwood J."/>
            <person name="Jabbari K."/>
            <person name="Kuo A."/>
            <person name="Maheswari U."/>
            <person name="Martens C."/>
            <person name="Maumus F."/>
            <person name="Otillar R.P."/>
            <person name="Rayko E."/>
            <person name="Salamov A."/>
            <person name="Vandepoele K."/>
            <person name="Beszteri B."/>
            <person name="Gruber A."/>
            <person name="Heijde M."/>
            <person name="Katinka M."/>
            <person name="Mock T."/>
            <person name="Valentin K."/>
            <person name="Verret F."/>
            <person name="Berges J.A."/>
            <person name="Brownlee C."/>
            <person name="Cadoret J.P."/>
            <person name="Chiovitti A."/>
            <person name="Choi C.J."/>
            <person name="Coesel S."/>
            <person name="De Martino A."/>
            <person name="Detter J.C."/>
            <person name="Durkin C."/>
            <person name="Falciatore A."/>
            <person name="Fournet J."/>
            <person name="Haruta M."/>
            <person name="Huysman M.J."/>
            <person name="Jenkins B.D."/>
            <person name="Jiroutova K."/>
            <person name="Jorgensen R.E."/>
            <person name="Joubert Y."/>
            <person name="Kaplan A."/>
            <person name="Kroger N."/>
            <person name="Kroth P.G."/>
            <person name="La Roche J."/>
            <person name="Lindquist E."/>
            <person name="Lommer M."/>
            <person name="Martin-Jezequel V."/>
            <person name="Lopez P.J."/>
            <person name="Lucas S."/>
            <person name="Mangogna M."/>
            <person name="McGinnis K."/>
            <person name="Medlin L.K."/>
            <person name="Montsant A."/>
            <person name="Oudot-Le Secq M.P."/>
            <person name="Napoli C."/>
            <person name="Obornik M."/>
            <person name="Parker M.S."/>
            <person name="Petit J.L."/>
            <person name="Porcel B.M."/>
            <person name="Poulsen N."/>
            <person name="Robison M."/>
            <person name="Rychlewski L."/>
            <person name="Rynearson T.A."/>
            <person name="Schmutz J."/>
            <person name="Shapiro H."/>
            <person name="Siaut M."/>
            <person name="Stanley M."/>
            <person name="Sussman M.R."/>
            <person name="Taylor A.R."/>
            <person name="Vardi A."/>
            <person name="von Dassow P."/>
            <person name="Vyverman W."/>
            <person name="Willis A."/>
            <person name="Wyrwicz L.S."/>
            <person name="Rokhsar D.S."/>
            <person name="Weissenbach J."/>
            <person name="Armbrust E.V."/>
            <person name="Green B.R."/>
            <person name="Van de Peer Y."/>
            <person name="Grigoriev I.V."/>
        </authorList>
    </citation>
    <scope>NUCLEOTIDE SEQUENCE [LARGE SCALE GENOMIC DNA]</scope>
    <source>
        <strain evidence="3 4">CCMP1335</strain>
    </source>
</reference>
<dbReference type="AlphaFoldDB" id="B8C5I5"/>
<proteinExistence type="predicted"/>
<gene>
    <name evidence="3" type="ORF">THAPSDRAFT_6087</name>
</gene>
<protein>
    <submittedName>
        <fullName evidence="3">Uncharacterized protein</fullName>
    </submittedName>
</protein>
<accession>B8C5I5</accession>
<feature type="region of interest" description="Disordered" evidence="2">
    <location>
        <begin position="22"/>
        <end position="113"/>
    </location>
</feature>
<dbReference type="GeneID" id="7443581"/>
<dbReference type="PaxDb" id="35128-Thaps6087"/>
<organism evidence="3 4">
    <name type="scientific">Thalassiosira pseudonana</name>
    <name type="common">Marine diatom</name>
    <name type="synonym">Cyclotella nana</name>
    <dbReference type="NCBI Taxonomy" id="35128"/>
    <lineage>
        <taxon>Eukaryota</taxon>
        <taxon>Sar</taxon>
        <taxon>Stramenopiles</taxon>
        <taxon>Ochrophyta</taxon>
        <taxon>Bacillariophyta</taxon>
        <taxon>Coscinodiscophyceae</taxon>
        <taxon>Thalassiosirophycidae</taxon>
        <taxon>Thalassiosirales</taxon>
        <taxon>Thalassiosiraceae</taxon>
        <taxon>Thalassiosira</taxon>
    </lineage>
</organism>
<feature type="compositionally biased region" description="Acidic residues" evidence="2">
    <location>
        <begin position="70"/>
        <end position="90"/>
    </location>
</feature>
<feature type="coiled-coil region" evidence="1">
    <location>
        <begin position="118"/>
        <end position="166"/>
    </location>
</feature>
<dbReference type="Proteomes" id="UP000001449">
    <property type="component" value="Chromosome 6"/>
</dbReference>
<dbReference type="KEGG" id="tps:THAPSDRAFT_6087"/>
<reference evidence="3 4" key="1">
    <citation type="journal article" date="2004" name="Science">
        <title>The genome of the diatom Thalassiosira pseudonana: ecology, evolution, and metabolism.</title>
        <authorList>
            <person name="Armbrust E.V."/>
            <person name="Berges J.A."/>
            <person name="Bowler C."/>
            <person name="Green B.R."/>
            <person name="Martinez D."/>
            <person name="Putnam N.H."/>
            <person name="Zhou S."/>
            <person name="Allen A.E."/>
            <person name="Apt K.E."/>
            <person name="Bechner M."/>
            <person name="Brzezinski M.A."/>
            <person name="Chaal B.K."/>
            <person name="Chiovitti A."/>
            <person name="Davis A.K."/>
            <person name="Demarest M.S."/>
            <person name="Detter J.C."/>
            <person name="Glavina T."/>
            <person name="Goodstein D."/>
            <person name="Hadi M.Z."/>
            <person name="Hellsten U."/>
            <person name="Hildebrand M."/>
            <person name="Jenkins B.D."/>
            <person name="Jurka J."/>
            <person name="Kapitonov V.V."/>
            <person name="Kroger N."/>
            <person name="Lau W.W."/>
            <person name="Lane T.W."/>
            <person name="Larimer F.W."/>
            <person name="Lippmeier J.C."/>
            <person name="Lucas S."/>
            <person name="Medina M."/>
            <person name="Montsant A."/>
            <person name="Obornik M."/>
            <person name="Parker M.S."/>
            <person name="Palenik B."/>
            <person name="Pazour G.J."/>
            <person name="Richardson P.M."/>
            <person name="Rynearson T.A."/>
            <person name="Saito M.A."/>
            <person name="Schwartz D.C."/>
            <person name="Thamatrakoln K."/>
            <person name="Valentin K."/>
            <person name="Vardi A."/>
            <person name="Wilkerson F.P."/>
            <person name="Rokhsar D.S."/>
        </authorList>
    </citation>
    <scope>NUCLEOTIDE SEQUENCE [LARGE SCALE GENOMIC DNA]</scope>
    <source>
        <strain evidence="3 4">CCMP1335</strain>
    </source>
</reference>
<feature type="compositionally biased region" description="Basic and acidic residues" evidence="2">
    <location>
        <begin position="22"/>
        <end position="46"/>
    </location>
</feature>